<feature type="binding site" evidence="12">
    <location>
        <position position="429"/>
    </location>
    <ligand>
        <name>Mn(2+)</name>
        <dbReference type="ChEBI" id="CHEBI:29035"/>
        <label>1</label>
    </ligand>
</feature>
<dbReference type="EMBL" id="MFJV01000001">
    <property type="protein sequence ID" value="OGG23603.1"/>
    <property type="molecule type" value="Genomic_DNA"/>
</dbReference>
<dbReference type="InterPro" id="IPR036646">
    <property type="entry name" value="PGAM_B_sf"/>
</dbReference>
<dbReference type="PANTHER" id="PTHR31637">
    <property type="entry name" value="2,3-BISPHOSPHOGLYCERATE-INDEPENDENT PHOSPHOGLYCERATE MUTASE"/>
    <property type="match status" value="1"/>
</dbReference>
<keyword evidence="7 10" id="KW-0324">Glycolysis</keyword>
<protein>
    <recommendedName>
        <fullName evidence="10">2,3-bisphosphoglycerate-independent phosphoglycerate mutase</fullName>
        <shortName evidence="10">BPG-independent PGAM</shortName>
        <shortName evidence="10">Phosphoglyceromutase</shortName>
        <shortName evidence="10">iPGM</shortName>
        <ecNumber evidence="10">5.4.2.12</ecNumber>
    </recommendedName>
</protein>
<dbReference type="InterPro" id="IPR005995">
    <property type="entry name" value="Pgm_bpd_ind"/>
</dbReference>
<name>A0A1F6AGS6_9BACT</name>
<feature type="binding site" evidence="10 11">
    <location>
        <position position="185"/>
    </location>
    <ligand>
        <name>substrate</name>
    </ligand>
</feature>
<feature type="binding site" evidence="12">
    <location>
        <position position="11"/>
    </location>
    <ligand>
        <name>Mn(2+)</name>
        <dbReference type="ChEBI" id="CHEBI:29035"/>
        <label>2</label>
    </ligand>
</feature>
<dbReference type="STRING" id="1798392.A3A79_00060"/>
<feature type="binding site" evidence="12">
    <location>
        <position position="466"/>
    </location>
    <ligand>
        <name>Mn(2+)</name>
        <dbReference type="ChEBI" id="CHEBI:29035"/>
        <label>2</label>
    </ligand>
</feature>
<comment type="similarity">
    <text evidence="5 10">Belongs to the BPG-independent phosphoglycerate mutase family.</text>
</comment>
<dbReference type="GO" id="GO:0005829">
    <property type="term" value="C:cytosol"/>
    <property type="evidence" value="ECO:0007669"/>
    <property type="project" value="TreeGrafter"/>
</dbReference>
<comment type="catalytic activity">
    <reaction evidence="1 10">
        <text>(2R)-2-phosphoglycerate = (2R)-3-phosphoglycerate</text>
        <dbReference type="Rhea" id="RHEA:15901"/>
        <dbReference type="ChEBI" id="CHEBI:58272"/>
        <dbReference type="ChEBI" id="CHEBI:58289"/>
        <dbReference type="EC" id="5.4.2.12"/>
    </reaction>
</comment>
<feature type="binding site" evidence="10 11">
    <location>
        <begin position="153"/>
        <end position="154"/>
    </location>
    <ligand>
        <name>substrate</name>
    </ligand>
</feature>
<dbReference type="GO" id="GO:0030145">
    <property type="term" value="F:manganese ion binding"/>
    <property type="evidence" value="ECO:0007669"/>
    <property type="project" value="InterPro"/>
</dbReference>
<evidence type="ECO:0000256" key="11">
    <source>
        <dbReference type="PIRSR" id="PIRSR001492-2"/>
    </source>
</evidence>
<evidence type="ECO:0000313" key="15">
    <source>
        <dbReference type="EMBL" id="OGG23603.1"/>
    </source>
</evidence>
<dbReference type="PIRSF" id="PIRSF001492">
    <property type="entry name" value="IPGAM"/>
    <property type="match status" value="1"/>
</dbReference>
<reference evidence="15 16" key="1">
    <citation type="journal article" date="2016" name="Nat. Commun.">
        <title>Thousands of microbial genomes shed light on interconnected biogeochemical processes in an aquifer system.</title>
        <authorList>
            <person name="Anantharaman K."/>
            <person name="Brown C.T."/>
            <person name="Hug L.A."/>
            <person name="Sharon I."/>
            <person name="Castelle C.J."/>
            <person name="Probst A.J."/>
            <person name="Thomas B.C."/>
            <person name="Singh A."/>
            <person name="Wilkins M.J."/>
            <person name="Karaoz U."/>
            <person name="Brodie E.L."/>
            <person name="Williams K.H."/>
            <person name="Hubbard S.S."/>
            <person name="Banfield J.F."/>
        </authorList>
    </citation>
    <scope>NUCLEOTIDE SEQUENCE [LARGE SCALE GENOMIC DNA]</scope>
</reference>
<proteinExistence type="inferred from homology"/>
<evidence type="ECO:0000256" key="2">
    <source>
        <dbReference type="ARBA" id="ARBA00001936"/>
    </source>
</evidence>
<dbReference type="EC" id="5.4.2.12" evidence="10"/>
<dbReference type="Gene3D" id="3.40.720.10">
    <property type="entry name" value="Alkaline Phosphatase, subunit A"/>
    <property type="match status" value="1"/>
</dbReference>
<evidence type="ECO:0000256" key="5">
    <source>
        <dbReference type="ARBA" id="ARBA00008819"/>
    </source>
</evidence>
<gene>
    <name evidence="10" type="primary">gpmI</name>
    <name evidence="15" type="ORF">A3A79_00060</name>
</gene>
<dbReference type="CDD" id="cd16010">
    <property type="entry name" value="iPGM"/>
    <property type="match status" value="1"/>
</dbReference>
<feature type="binding site" evidence="10 11">
    <location>
        <position position="122"/>
    </location>
    <ligand>
        <name>substrate</name>
    </ligand>
</feature>
<keyword evidence="6 12" id="KW-0479">Metal-binding</keyword>
<dbReference type="Gene3D" id="3.40.1450.10">
    <property type="entry name" value="BPG-independent phosphoglycerate mutase, domain B"/>
    <property type="match status" value="1"/>
</dbReference>
<evidence type="ECO:0000256" key="8">
    <source>
        <dbReference type="ARBA" id="ARBA00023211"/>
    </source>
</evidence>
<comment type="caution">
    <text evidence="10">Lacks conserved residue(s) required for the propagation of feature annotation.</text>
</comment>
<feature type="binding site" evidence="12">
    <location>
        <position position="425"/>
    </location>
    <ligand>
        <name>Mn(2+)</name>
        <dbReference type="ChEBI" id="CHEBI:29035"/>
        <label>1</label>
    </ligand>
</feature>
<dbReference type="InterPro" id="IPR017850">
    <property type="entry name" value="Alkaline_phosphatase_core_sf"/>
</dbReference>
<dbReference type="InterPro" id="IPR006124">
    <property type="entry name" value="Metalloenzyme"/>
</dbReference>
<evidence type="ECO:0000313" key="16">
    <source>
        <dbReference type="Proteomes" id="UP000178759"/>
    </source>
</evidence>
<dbReference type="Pfam" id="PF01676">
    <property type="entry name" value="Metalloenzyme"/>
    <property type="match status" value="1"/>
</dbReference>
<dbReference type="InterPro" id="IPR011258">
    <property type="entry name" value="BPG-indep_PGM_N"/>
</dbReference>
<evidence type="ECO:0000256" key="9">
    <source>
        <dbReference type="ARBA" id="ARBA00023235"/>
    </source>
</evidence>
<evidence type="ECO:0000259" key="13">
    <source>
        <dbReference type="Pfam" id="PF01676"/>
    </source>
</evidence>
<dbReference type="PANTHER" id="PTHR31637:SF0">
    <property type="entry name" value="2,3-BISPHOSPHOGLYCERATE-INDEPENDENT PHOSPHOGLYCERATE MUTASE"/>
    <property type="match status" value="1"/>
</dbReference>
<comment type="caution">
    <text evidence="15">The sequence shown here is derived from an EMBL/GenBank/DDBJ whole genome shotgun (WGS) entry which is preliminary data.</text>
</comment>
<feature type="binding site" evidence="12">
    <location>
        <position position="467"/>
    </location>
    <ligand>
        <name>Mn(2+)</name>
        <dbReference type="ChEBI" id="CHEBI:29035"/>
        <label>2</label>
    </ligand>
</feature>
<dbReference type="GO" id="GO:0006096">
    <property type="term" value="P:glycolytic process"/>
    <property type="evidence" value="ECO:0007669"/>
    <property type="project" value="UniProtKB-UniRule"/>
</dbReference>
<dbReference type="SUPFAM" id="SSF53649">
    <property type="entry name" value="Alkaline phosphatase-like"/>
    <property type="match status" value="1"/>
</dbReference>
<evidence type="ECO:0000259" key="14">
    <source>
        <dbReference type="Pfam" id="PF06415"/>
    </source>
</evidence>
<evidence type="ECO:0000256" key="10">
    <source>
        <dbReference type="HAMAP-Rule" id="MF_01038"/>
    </source>
</evidence>
<dbReference type="HAMAP" id="MF_01038">
    <property type="entry name" value="GpmI"/>
    <property type="match status" value="1"/>
</dbReference>
<dbReference type="Proteomes" id="UP000178759">
    <property type="component" value="Unassembled WGS sequence"/>
</dbReference>
<feature type="binding site" evidence="12">
    <location>
        <position position="484"/>
    </location>
    <ligand>
        <name>Mn(2+)</name>
        <dbReference type="ChEBI" id="CHEBI:29035"/>
        <label>1</label>
    </ligand>
</feature>
<dbReference type="SUPFAM" id="SSF64158">
    <property type="entry name" value="2,3-Bisphosphoglycerate-independent phosphoglycerate mutase, substrate-binding domain"/>
    <property type="match status" value="1"/>
</dbReference>
<evidence type="ECO:0000256" key="3">
    <source>
        <dbReference type="ARBA" id="ARBA00002315"/>
    </source>
</evidence>
<organism evidence="15 16">
    <name type="scientific">Candidatus Gottesmanbacteria bacterium RIFCSPLOWO2_01_FULL_43_11b</name>
    <dbReference type="NCBI Taxonomy" id="1798392"/>
    <lineage>
        <taxon>Bacteria</taxon>
        <taxon>Candidatus Gottesmaniibacteriota</taxon>
    </lineage>
</organism>
<keyword evidence="8 12" id="KW-0464">Manganese</keyword>
<dbReference type="FunFam" id="3.40.1450.10:FF:000002">
    <property type="entry name" value="2,3-bisphosphoglycerate-independent phosphoglycerate mutase"/>
    <property type="match status" value="1"/>
</dbReference>
<feature type="binding site" evidence="10 11">
    <location>
        <position position="358"/>
    </location>
    <ligand>
        <name>substrate</name>
    </ligand>
</feature>
<dbReference type="GO" id="GO:0004619">
    <property type="term" value="F:phosphoglycerate mutase activity"/>
    <property type="evidence" value="ECO:0007669"/>
    <property type="project" value="UniProtKB-UniRule"/>
</dbReference>
<evidence type="ECO:0000256" key="6">
    <source>
        <dbReference type="ARBA" id="ARBA00022723"/>
    </source>
</evidence>
<comment type="function">
    <text evidence="3 10">Catalyzes the interconversion of 2-phosphoglycerate and 3-phosphoglycerate.</text>
</comment>
<comment type="subunit">
    <text evidence="10">Monomer.</text>
</comment>
<feature type="binding site" evidence="10 11">
    <location>
        <begin position="256"/>
        <end position="259"/>
    </location>
    <ligand>
        <name>substrate</name>
    </ligand>
</feature>
<dbReference type="GO" id="GO:0006007">
    <property type="term" value="P:glucose catabolic process"/>
    <property type="evidence" value="ECO:0007669"/>
    <property type="project" value="InterPro"/>
</dbReference>
<evidence type="ECO:0000256" key="7">
    <source>
        <dbReference type="ARBA" id="ARBA00023152"/>
    </source>
</evidence>
<comment type="pathway">
    <text evidence="4 10">Carbohydrate degradation; glycolysis; pyruvate from D-glyceraldehyde 3-phosphate: step 3/5.</text>
</comment>
<accession>A0A1F6AGS6</accession>
<dbReference type="AlphaFoldDB" id="A0A1F6AGS6"/>
<dbReference type="UniPathway" id="UPA00109">
    <property type="reaction ID" value="UER00186"/>
</dbReference>
<feature type="binding site" evidence="10 11">
    <location>
        <position position="191"/>
    </location>
    <ligand>
        <name>substrate</name>
    </ligand>
</feature>
<sequence length="541" mass="60651">MQKPFVLIVLDGWGLAKPGPGNAISMASLRNIPELWASYPHTELAASGEAVGLPLNEDGNTETGHINIGAGRVVYQDFPRINMSIADKNFYKNEAFQGAVRYASKNNSNLHIMGIISDASVHGSRDHLFALLELMALGGCACPVYLHLFTDGRDAPPKSAKRFVADVELKISRMKNVHIATIMGRYYAMDRDKRWERTEIAYKSLTEGTTQTAPDAVTAIEKAYQQGKTDEFIEPTVIGNFPRIKNHDAVIFYNYRIDRPRQLTRAFVLPDFETHTKEESFDPYAVKYFHKHVVDVDTRMKPFTRKLTLPNIFFVTMTEYEKNLPVTVAFPLEPVAIPIGRIFSELEMRQLRLSETEKERFVGFYFNGMREDPFSGEDRLIIPSKKVSTYDLAPEMSAREITQKLIDRLSIDVYAFILINFANPDMVGHTGNIPAAIAACEITDECVGRIVRETLAHDGSCIITGDHGNVEEMISPDGQMDTEHSTYPVPFIMIDKTLTGNPNVLPSGKLADIAPTMLAWKGLEIPSQMTGNNLLAQIQRR</sequence>
<feature type="domain" description="Metalloenzyme" evidence="13">
    <location>
        <begin position="3"/>
        <end position="520"/>
    </location>
</feature>
<comment type="cofactor">
    <cofactor evidence="2">
        <name>Mn(2+)</name>
        <dbReference type="ChEBI" id="CHEBI:29035"/>
    </cofactor>
</comment>
<dbReference type="Pfam" id="PF06415">
    <property type="entry name" value="iPGM_N"/>
    <property type="match status" value="1"/>
</dbReference>
<feature type="domain" description="BPG-independent PGAM N-terminal" evidence="14">
    <location>
        <begin position="81"/>
        <end position="321"/>
    </location>
</feature>
<keyword evidence="9 10" id="KW-0413">Isomerase</keyword>
<evidence type="ECO:0000256" key="4">
    <source>
        <dbReference type="ARBA" id="ARBA00004798"/>
    </source>
</evidence>
<evidence type="ECO:0000256" key="1">
    <source>
        <dbReference type="ARBA" id="ARBA00000370"/>
    </source>
</evidence>
<evidence type="ECO:0000256" key="12">
    <source>
        <dbReference type="PIRSR" id="PIRSR001492-3"/>
    </source>
</evidence>